<dbReference type="Proteomes" id="UP000623467">
    <property type="component" value="Unassembled WGS sequence"/>
</dbReference>
<reference evidence="1" key="1">
    <citation type="submission" date="2020-05" db="EMBL/GenBank/DDBJ databases">
        <title>Mycena genomes resolve the evolution of fungal bioluminescence.</title>
        <authorList>
            <person name="Tsai I.J."/>
        </authorList>
    </citation>
    <scope>NUCLEOTIDE SEQUENCE</scope>
    <source>
        <strain evidence="1">160909Yilan</strain>
    </source>
</reference>
<organism evidence="1 2">
    <name type="scientific">Mycena sanguinolenta</name>
    <dbReference type="NCBI Taxonomy" id="230812"/>
    <lineage>
        <taxon>Eukaryota</taxon>
        <taxon>Fungi</taxon>
        <taxon>Dikarya</taxon>
        <taxon>Basidiomycota</taxon>
        <taxon>Agaricomycotina</taxon>
        <taxon>Agaricomycetes</taxon>
        <taxon>Agaricomycetidae</taxon>
        <taxon>Agaricales</taxon>
        <taxon>Marasmiineae</taxon>
        <taxon>Mycenaceae</taxon>
        <taxon>Mycena</taxon>
    </lineage>
</organism>
<evidence type="ECO:0000313" key="2">
    <source>
        <dbReference type="Proteomes" id="UP000623467"/>
    </source>
</evidence>
<evidence type="ECO:0000313" key="1">
    <source>
        <dbReference type="EMBL" id="KAF7370782.1"/>
    </source>
</evidence>
<accession>A0A8H7DF61</accession>
<name>A0A8H7DF61_9AGAR</name>
<dbReference type="AlphaFoldDB" id="A0A8H7DF61"/>
<comment type="caution">
    <text evidence="1">The sequence shown here is derived from an EMBL/GenBank/DDBJ whole genome shotgun (WGS) entry which is preliminary data.</text>
</comment>
<sequence length="285" mass="31766">MLGIKIERDPQTGDISISQRQYAKDMLEEFGMSDCHPGATPMLPGLTLTKELGTTTEEESKEYHSIYMSAVGCLMYLATQTRPDIAYPVGALACFNFNPGEAHWKAVKHLFRYIKGTLDYHITYSKLSSPSPSTHPFTTYSDADHGGCRDTGKSTGGYLVMINGGPVSWKSKLQCTVSLSTTEAEYIAGVEAGKELKWIRNLLWEMGHKVTGPSQLLMDNQSAIRVSKNPEHHGRMKHLDLAHYWLHDEVARGSIDVHYVPTKEQLGDILTKPLPLVQQLNICLE</sequence>
<dbReference type="SUPFAM" id="SSF56672">
    <property type="entry name" value="DNA/RNA polymerases"/>
    <property type="match status" value="1"/>
</dbReference>
<protein>
    <submittedName>
        <fullName evidence="1">Integrase catalytic domain-containing protein</fullName>
    </submittedName>
</protein>
<dbReference type="CDD" id="cd09272">
    <property type="entry name" value="RNase_HI_RT_Ty1"/>
    <property type="match status" value="1"/>
</dbReference>
<dbReference type="InterPro" id="IPR043502">
    <property type="entry name" value="DNA/RNA_pol_sf"/>
</dbReference>
<dbReference type="PANTHER" id="PTHR11439:SF483">
    <property type="entry name" value="PEPTIDE SYNTHASE GLIP-LIKE, PUTATIVE (AFU_ORTHOLOGUE AFUA_3G12920)-RELATED"/>
    <property type="match status" value="1"/>
</dbReference>
<proteinExistence type="predicted"/>
<dbReference type="PANTHER" id="PTHR11439">
    <property type="entry name" value="GAG-POL-RELATED RETROTRANSPOSON"/>
    <property type="match status" value="1"/>
</dbReference>
<dbReference type="OrthoDB" id="3344688at2759"/>
<gene>
    <name evidence="1" type="ORF">MSAN_00711600</name>
</gene>
<dbReference type="EMBL" id="JACAZH010000004">
    <property type="protein sequence ID" value="KAF7370782.1"/>
    <property type="molecule type" value="Genomic_DNA"/>
</dbReference>
<keyword evidence="2" id="KW-1185">Reference proteome</keyword>